<feature type="domain" description="LITAF" evidence="2">
    <location>
        <begin position="70"/>
        <end position="106"/>
    </location>
</feature>
<evidence type="ECO:0000259" key="2">
    <source>
        <dbReference type="Pfam" id="PF10601"/>
    </source>
</evidence>
<dbReference type="OrthoDB" id="4713066at2759"/>
<dbReference type="Proteomes" id="UP000092124">
    <property type="component" value="Unassembled WGS sequence"/>
</dbReference>
<comment type="caution">
    <text evidence="3">The sequence shown here is derived from an EMBL/GenBank/DDBJ whole genome shotgun (WGS) entry which is preliminary data.</text>
</comment>
<evidence type="ECO:0000313" key="3">
    <source>
        <dbReference type="EMBL" id="OBS64027.1"/>
    </source>
</evidence>
<organism evidence="3 4">
    <name type="scientific">Neotoma lepida</name>
    <name type="common">Desert woodrat</name>
    <dbReference type="NCBI Taxonomy" id="56216"/>
    <lineage>
        <taxon>Eukaryota</taxon>
        <taxon>Metazoa</taxon>
        <taxon>Chordata</taxon>
        <taxon>Craniata</taxon>
        <taxon>Vertebrata</taxon>
        <taxon>Euteleostomi</taxon>
        <taxon>Mammalia</taxon>
        <taxon>Eutheria</taxon>
        <taxon>Euarchontoglires</taxon>
        <taxon>Glires</taxon>
        <taxon>Rodentia</taxon>
        <taxon>Myomorpha</taxon>
        <taxon>Muroidea</taxon>
        <taxon>Cricetidae</taxon>
        <taxon>Neotominae</taxon>
        <taxon>Neotoma</taxon>
    </lineage>
</organism>
<dbReference type="InterPro" id="IPR006629">
    <property type="entry name" value="LITAF"/>
</dbReference>
<keyword evidence="1" id="KW-0472">Membrane</keyword>
<keyword evidence="1" id="KW-0812">Transmembrane</keyword>
<dbReference type="STRING" id="56216.A0A1A6GFE9"/>
<accession>A0A1A6GFE9</accession>
<gene>
    <name evidence="3" type="ORF">A6R68_07431</name>
</gene>
<proteinExistence type="predicted"/>
<sequence>MHTESPKRAWELPDEEITKTIRSPRLIHGMLVLPPGGLQGSPQAYQVYTHVTPVVQTSMFTGVPRVTTSMPMQTVCPFCGRYIITVTTPIPGILTWLLCSGFLMFG</sequence>
<name>A0A1A6GFE9_NEOLE</name>
<feature type="transmembrane region" description="Helical" evidence="1">
    <location>
        <begin position="82"/>
        <end position="105"/>
    </location>
</feature>
<keyword evidence="4" id="KW-1185">Reference proteome</keyword>
<keyword evidence="1" id="KW-1133">Transmembrane helix</keyword>
<reference evidence="3 4" key="1">
    <citation type="submission" date="2016-06" db="EMBL/GenBank/DDBJ databases">
        <title>The Draft Genome Sequence and Annotation of the Desert Woodrat Neotoma lepida.</title>
        <authorList>
            <person name="Campbell M."/>
            <person name="Oakeson K.F."/>
            <person name="Yandell M."/>
            <person name="Halpert J.R."/>
            <person name="Dearing D."/>
        </authorList>
    </citation>
    <scope>NUCLEOTIDE SEQUENCE [LARGE SCALE GENOMIC DNA]</scope>
    <source>
        <strain evidence="3">417</strain>
        <tissue evidence="3">Liver</tissue>
    </source>
</reference>
<evidence type="ECO:0000256" key="1">
    <source>
        <dbReference type="SAM" id="Phobius"/>
    </source>
</evidence>
<dbReference type="AlphaFoldDB" id="A0A1A6GFE9"/>
<protein>
    <recommendedName>
        <fullName evidence="2">LITAF domain-containing protein</fullName>
    </recommendedName>
</protein>
<dbReference type="EMBL" id="LZPO01097466">
    <property type="protein sequence ID" value="OBS64027.1"/>
    <property type="molecule type" value="Genomic_DNA"/>
</dbReference>
<evidence type="ECO:0000313" key="4">
    <source>
        <dbReference type="Proteomes" id="UP000092124"/>
    </source>
</evidence>
<dbReference type="Pfam" id="PF10601">
    <property type="entry name" value="zf-LITAF-like"/>
    <property type="match status" value="1"/>
</dbReference>